<dbReference type="InterPro" id="IPR036291">
    <property type="entry name" value="NAD(P)-bd_dom_sf"/>
</dbReference>
<evidence type="ECO:0000259" key="4">
    <source>
        <dbReference type="SMART" id="SM00829"/>
    </source>
</evidence>
<reference evidence="5 6" key="1">
    <citation type="journal article" date="2023" name="Plant Dis.">
        <title>First Report of Diplodia intermedia Causing Canker and Dieback Diseases on Apple Trees in Canada.</title>
        <authorList>
            <person name="Ellouze W."/>
            <person name="Ilyukhin E."/>
            <person name="Sulman M."/>
            <person name="Ali S."/>
        </authorList>
    </citation>
    <scope>NUCLEOTIDE SEQUENCE [LARGE SCALE GENOMIC DNA]</scope>
    <source>
        <strain evidence="5 6">M45-28</strain>
    </source>
</reference>
<comment type="subunit">
    <text evidence="2">Monomer.</text>
</comment>
<organism evidence="5 6">
    <name type="scientific">Diplodia intermedia</name>
    <dbReference type="NCBI Taxonomy" id="856260"/>
    <lineage>
        <taxon>Eukaryota</taxon>
        <taxon>Fungi</taxon>
        <taxon>Dikarya</taxon>
        <taxon>Ascomycota</taxon>
        <taxon>Pezizomycotina</taxon>
        <taxon>Dothideomycetes</taxon>
        <taxon>Dothideomycetes incertae sedis</taxon>
        <taxon>Botryosphaeriales</taxon>
        <taxon>Botryosphaeriaceae</taxon>
        <taxon>Diplodia</taxon>
    </lineage>
</organism>
<dbReference type="Gene3D" id="3.90.180.10">
    <property type="entry name" value="Medium-chain alcohol dehydrogenases, catalytic domain"/>
    <property type="match status" value="1"/>
</dbReference>
<proteinExistence type="inferred from homology"/>
<protein>
    <submittedName>
        <fullName evidence="5">Zinc-binding oxidoreductase alcohol dehydrogenase</fullName>
    </submittedName>
</protein>
<name>A0ABR3TAX5_9PEZI</name>
<accession>A0ABR3TAX5</accession>
<dbReference type="Proteomes" id="UP001521184">
    <property type="component" value="Unassembled WGS sequence"/>
</dbReference>
<evidence type="ECO:0000313" key="6">
    <source>
        <dbReference type="Proteomes" id="UP001521184"/>
    </source>
</evidence>
<keyword evidence="3" id="KW-0560">Oxidoreductase</keyword>
<dbReference type="InterPro" id="IPR013149">
    <property type="entry name" value="ADH-like_C"/>
</dbReference>
<dbReference type="SUPFAM" id="SSF51735">
    <property type="entry name" value="NAD(P)-binding Rossmann-fold domains"/>
    <property type="match status" value="1"/>
</dbReference>
<dbReference type="InterPro" id="IPR011032">
    <property type="entry name" value="GroES-like_sf"/>
</dbReference>
<dbReference type="CDD" id="cd08249">
    <property type="entry name" value="enoyl_reductase_like"/>
    <property type="match status" value="1"/>
</dbReference>
<feature type="domain" description="Enoyl reductase (ER)" evidence="4">
    <location>
        <begin position="13"/>
        <end position="360"/>
    </location>
</feature>
<dbReference type="InterPro" id="IPR047122">
    <property type="entry name" value="Trans-enoyl_RdTase-like"/>
</dbReference>
<evidence type="ECO:0000256" key="1">
    <source>
        <dbReference type="ARBA" id="ARBA00008072"/>
    </source>
</evidence>
<dbReference type="PANTHER" id="PTHR45348:SF2">
    <property type="entry name" value="ZINC-TYPE ALCOHOL DEHYDROGENASE-LIKE PROTEIN C2E1P3.01"/>
    <property type="match status" value="1"/>
</dbReference>
<evidence type="ECO:0000256" key="3">
    <source>
        <dbReference type="ARBA" id="ARBA00023002"/>
    </source>
</evidence>
<dbReference type="EMBL" id="JAKEKT020000099">
    <property type="protein sequence ID" value="KAL1636662.1"/>
    <property type="molecule type" value="Genomic_DNA"/>
</dbReference>
<keyword evidence="6" id="KW-1185">Reference proteome</keyword>
<dbReference type="SMART" id="SM00829">
    <property type="entry name" value="PKS_ER"/>
    <property type="match status" value="1"/>
</dbReference>
<evidence type="ECO:0000256" key="2">
    <source>
        <dbReference type="ARBA" id="ARBA00011245"/>
    </source>
</evidence>
<sequence>MSPAQIVRESANGTPQLALEELPVPDPQPGQAVVKIEYTAQNPTDGKSNIPFHQTDGLDLIFSAVQSFDSNAFGDGAVLGCDFVGTVQRTGSNVSRLKKGDLVAGLIWGGEVKGLGAYAQHTLVDEKIAFKVPPSVPKEQAATMPLAVATAWLALFSKTSLCIPRNGEPRHKVLVWGGSSSVGQYTIQLAKLSGIEVITTCSPKHFDSAKRLGASHVVDYRADDVADRIRRVAPDLLYVFDTIGSRDSSRLASRAVGPAGGTLCTVRPGLANTEETADGVTLTDVLVWTAFLKEHRYGKFYWPASGADHALVAELFEKLPAWLESESVVPNKAHVLEGLESLPHGFEMHRKKEISGFKVVSDIQAPVDGLLGRRSSGMSPLITSTVPDILRLAQYIGRCRVVRWIEFGRLAGLLHLEDNAFGLIENVQRALGRNAEAAQRGAVG</sequence>
<dbReference type="Pfam" id="PF08240">
    <property type="entry name" value="ADH_N"/>
    <property type="match status" value="1"/>
</dbReference>
<dbReference type="InterPro" id="IPR020843">
    <property type="entry name" value="ER"/>
</dbReference>
<comment type="caution">
    <text evidence="5">The sequence shown here is derived from an EMBL/GenBank/DDBJ whole genome shotgun (WGS) entry which is preliminary data.</text>
</comment>
<evidence type="ECO:0000313" key="5">
    <source>
        <dbReference type="EMBL" id="KAL1636662.1"/>
    </source>
</evidence>
<dbReference type="PANTHER" id="PTHR45348">
    <property type="entry name" value="HYPOTHETICAL OXIDOREDUCTASE (EUROFUNG)"/>
    <property type="match status" value="1"/>
</dbReference>
<comment type="similarity">
    <text evidence="1">Belongs to the zinc-containing alcohol dehydrogenase family.</text>
</comment>
<dbReference type="InterPro" id="IPR013154">
    <property type="entry name" value="ADH-like_N"/>
</dbReference>
<dbReference type="SUPFAM" id="SSF50129">
    <property type="entry name" value="GroES-like"/>
    <property type="match status" value="1"/>
</dbReference>
<gene>
    <name evidence="5" type="primary">IFR1_1</name>
    <name evidence="5" type="ORF">SLS58_009716</name>
</gene>
<dbReference type="Gene3D" id="3.40.50.720">
    <property type="entry name" value="NAD(P)-binding Rossmann-like Domain"/>
    <property type="match status" value="1"/>
</dbReference>
<dbReference type="Pfam" id="PF00107">
    <property type="entry name" value="ADH_zinc_N"/>
    <property type="match status" value="1"/>
</dbReference>